<evidence type="ECO:0000313" key="8">
    <source>
        <dbReference type="Proteomes" id="UP000008493"/>
    </source>
</evidence>
<accession>K5XEN9</accession>
<dbReference type="SUPFAM" id="SSF53474">
    <property type="entry name" value="alpha/beta-Hydrolases"/>
    <property type="match status" value="1"/>
</dbReference>
<dbReference type="AlphaFoldDB" id="K5XEN9"/>
<evidence type="ECO:0000256" key="1">
    <source>
        <dbReference type="ARBA" id="ARBA00009431"/>
    </source>
</evidence>
<gene>
    <name evidence="7" type="ORF">AGABI1DRAFT_118745</name>
</gene>
<dbReference type="OrthoDB" id="443318at2759"/>
<comment type="similarity">
    <text evidence="1 6">Belongs to the peptidase S10 family.</text>
</comment>
<feature type="chain" id="PRO_5006527382" description="Carboxypeptidase" evidence="6">
    <location>
        <begin position="19"/>
        <end position="472"/>
    </location>
</feature>
<evidence type="ECO:0000256" key="2">
    <source>
        <dbReference type="ARBA" id="ARBA00022645"/>
    </source>
</evidence>
<feature type="signal peptide" evidence="6">
    <location>
        <begin position="1"/>
        <end position="18"/>
    </location>
</feature>
<dbReference type="InterPro" id="IPR001563">
    <property type="entry name" value="Peptidase_S10"/>
</dbReference>
<dbReference type="GO" id="GO:0004185">
    <property type="term" value="F:serine-type carboxypeptidase activity"/>
    <property type="evidence" value="ECO:0007669"/>
    <property type="project" value="UniProtKB-UniRule"/>
</dbReference>
<sequence length="472" mass="51836">MKICCVLAIATTLLGVKGDTERPEVNPSGLLHQNTITVQTERTPGRLRSLVENSGICETTSGVYQASGYGDISYDGSLWFWFFAARKNPDTAPLVLWFNGGPGESSMAGLMQEHGPCRINNDSHTVSPNEYSWNERVNMLYIDQPVGVGFSTGNRTISTTAAAAADVWNFTQIWLADPRFLRYQSRDLGIWTESYGGHYGPAFASYILSQNEAIASGQLEGIPLNLKTMGVGNGLVAPLIQYQGILDYASNNTYRTFNSSDLSLVTAAWEKPKGCKDQIATCYNNGTDAECSNAQEFCNLNVVGPLAQNINPYYTPNPPTDPYPHDPEAYLNSMKSSIGAETEWFMMNDSVAMSFAATDFSRDVERVINAEVRTLFYNGDADLTICYQGFQLMLDALNTTFSEEYRRQNFQDFVVSGQAAGLYKNAGTFSYVRVFGAGHRAAAYGHGSLKPGQAAFQMFNQIMANQSIVPTT</sequence>
<dbReference type="InParanoid" id="K5XEN9"/>
<keyword evidence="5" id="KW-0325">Glycoprotein</keyword>
<dbReference type="PANTHER" id="PTHR11802">
    <property type="entry name" value="SERINE PROTEASE FAMILY S10 SERINE CARBOXYPEPTIDASE"/>
    <property type="match status" value="1"/>
</dbReference>
<dbReference type="GeneID" id="18825483"/>
<dbReference type="GO" id="GO:0000324">
    <property type="term" value="C:fungal-type vacuole"/>
    <property type="evidence" value="ECO:0007669"/>
    <property type="project" value="TreeGrafter"/>
</dbReference>
<reference evidence="8" key="1">
    <citation type="journal article" date="2012" name="Proc. Natl. Acad. Sci. U.S.A.">
        <title>Genome sequence of the button mushroom Agaricus bisporus reveals mechanisms governing adaptation to a humic-rich ecological niche.</title>
        <authorList>
            <person name="Morin E."/>
            <person name="Kohler A."/>
            <person name="Baker A.R."/>
            <person name="Foulongne-Oriol M."/>
            <person name="Lombard V."/>
            <person name="Nagy L.G."/>
            <person name="Ohm R.A."/>
            <person name="Patyshakuliyeva A."/>
            <person name="Brun A."/>
            <person name="Aerts A.L."/>
            <person name="Bailey A.M."/>
            <person name="Billette C."/>
            <person name="Coutinho P.M."/>
            <person name="Deakin G."/>
            <person name="Doddapaneni H."/>
            <person name="Floudas D."/>
            <person name="Grimwood J."/>
            <person name="Hilden K."/>
            <person name="Kuees U."/>
            <person name="LaButti K.M."/>
            <person name="Lapidus A."/>
            <person name="Lindquist E.A."/>
            <person name="Lucas S.M."/>
            <person name="Murat C."/>
            <person name="Riley R.W."/>
            <person name="Salamov A.A."/>
            <person name="Schmutz J."/>
            <person name="Subramanian V."/>
            <person name="Woesten H.A.B."/>
            <person name="Xu J."/>
            <person name="Eastwood D.C."/>
            <person name="Foster G.D."/>
            <person name="Sonnenberg A.S."/>
            <person name="Cullen D."/>
            <person name="de Vries R.P."/>
            <person name="Lundell T."/>
            <person name="Hibbett D.S."/>
            <person name="Henrissat B."/>
            <person name="Burton K.S."/>
            <person name="Kerrigan R.W."/>
            <person name="Challen M.P."/>
            <person name="Grigoriev I.V."/>
            <person name="Martin F."/>
        </authorList>
    </citation>
    <scope>NUCLEOTIDE SEQUENCE [LARGE SCALE GENOMIC DNA]</scope>
    <source>
        <strain evidence="8">JB137-S8 / ATCC MYA-4627 / FGSC 10392</strain>
    </source>
</reference>
<dbReference type="RefSeq" id="XP_007327515.1">
    <property type="nucleotide sequence ID" value="XM_007327453.1"/>
</dbReference>
<proteinExistence type="inferred from homology"/>
<evidence type="ECO:0000313" key="7">
    <source>
        <dbReference type="EMBL" id="EKM81642.1"/>
    </source>
</evidence>
<dbReference type="GO" id="GO:0006508">
    <property type="term" value="P:proteolysis"/>
    <property type="evidence" value="ECO:0007669"/>
    <property type="project" value="UniProtKB-KW"/>
</dbReference>
<dbReference type="InterPro" id="IPR029058">
    <property type="entry name" value="AB_hydrolase_fold"/>
</dbReference>
<evidence type="ECO:0000256" key="4">
    <source>
        <dbReference type="ARBA" id="ARBA00022801"/>
    </source>
</evidence>
<name>K5XEN9_AGABU</name>
<keyword evidence="4 6" id="KW-0378">Hydrolase</keyword>
<dbReference type="InterPro" id="IPR018202">
    <property type="entry name" value="Ser_caboxypep_ser_AS"/>
</dbReference>
<dbReference type="eggNOG" id="KOG1282">
    <property type="taxonomic scope" value="Eukaryota"/>
</dbReference>
<evidence type="ECO:0000256" key="6">
    <source>
        <dbReference type="RuleBase" id="RU361156"/>
    </source>
</evidence>
<dbReference type="EMBL" id="JH971387">
    <property type="protein sequence ID" value="EKM81642.1"/>
    <property type="molecule type" value="Genomic_DNA"/>
</dbReference>
<dbReference type="Pfam" id="PF00450">
    <property type="entry name" value="Peptidase_S10"/>
    <property type="match status" value="1"/>
</dbReference>
<dbReference type="PRINTS" id="PR00724">
    <property type="entry name" value="CRBOXYPTASEC"/>
</dbReference>
<keyword evidence="2 6" id="KW-0121">Carboxypeptidase</keyword>
<dbReference type="KEGG" id="abp:AGABI1DRAFT118745"/>
<keyword evidence="3 6" id="KW-0645">Protease</keyword>
<dbReference type="OMA" id="RINNDSH"/>
<dbReference type="EC" id="3.4.16.-" evidence="6"/>
<evidence type="ECO:0000256" key="5">
    <source>
        <dbReference type="ARBA" id="ARBA00023180"/>
    </source>
</evidence>
<protein>
    <recommendedName>
        <fullName evidence="6">Carboxypeptidase</fullName>
        <ecNumber evidence="6">3.4.16.-</ecNumber>
    </recommendedName>
</protein>
<dbReference type="Proteomes" id="UP000008493">
    <property type="component" value="Unassembled WGS sequence"/>
</dbReference>
<dbReference type="Gene3D" id="3.40.50.1820">
    <property type="entry name" value="alpha/beta hydrolase"/>
    <property type="match status" value="1"/>
</dbReference>
<evidence type="ECO:0000256" key="3">
    <source>
        <dbReference type="ARBA" id="ARBA00022670"/>
    </source>
</evidence>
<dbReference type="Gene3D" id="1.10.287.410">
    <property type="match status" value="1"/>
</dbReference>
<keyword evidence="8" id="KW-1185">Reference proteome</keyword>
<organism evidence="7 8">
    <name type="scientific">Agaricus bisporus var. burnettii (strain JB137-S8 / ATCC MYA-4627 / FGSC 10392)</name>
    <name type="common">White button mushroom</name>
    <dbReference type="NCBI Taxonomy" id="597362"/>
    <lineage>
        <taxon>Eukaryota</taxon>
        <taxon>Fungi</taxon>
        <taxon>Dikarya</taxon>
        <taxon>Basidiomycota</taxon>
        <taxon>Agaricomycotina</taxon>
        <taxon>Agaricomycetes</taxon>
        <taxon>Agaricomycetidae</taxon>
        <taxon>Agaricales</taxon>
        <taxon>Agaricineae</taxon>
        <taxon>Agaricaceae</taxon>
        <taxon>Agaricus</taxon>
    </lineage>
</organism>
<dbReference type="PANTHER" id="PTHR11802:SF64">
    <property type="entry name" value="CARBOXYPEPTIDASE"/>
    <property type="match status" value="1"/>
</dbReference>
<keyword evidence="6" id="KW-0732">Signal</keyword>
<dbReference type="PROSITE" id="PS00131">
    <property type="entry name" value="CARBOXYPEPT_SER_SER"/>
    <property type="match status" value="1"/>
</dbReference>
<dbReference type="HOGENOM" id="CLU_008523_10_3_1"/>